<sequence length="456" mass="50910">MKPVNKTFKVALLSALLAAAGVASAAVSEKEAARLGSDLTPFGAEKAGNADGSIPAWTGGYTKVDASFSNGGKRSDPFASEKPLYVINASNMDKYADQLSDGLKAMMKKYPDTFTIPVYPTHRTAAAPQWVYDNTKVNATHANLKDSRVSGAFGGIPFPVPQNGEEIVWNHLLRWRAPAHHVDVRGVQTTSAGQHVPTVYASGDFQMPYYFKDSNNAEFEKDNKGVYWTIRLLNYGPPIRAGEAIVGRENIKAGAGQTWVYFTGQRRVRKLPNACCDTPTPASAGISMFDQTDVFNGQTDRFDWKIVGKQEMVIPYNANRLFQRPSEKILLDHHVNPEDMRYEKHRVWVVEATVKQGQRHLSPKRRYYFDEDTWAAVLADHWDANGQLWQMGFQNPIVMPDIPATVSPMNFGFYDLISGAWYLDGVLNDSEEQYKVMPKYDDFTFTPEAMAGEGIR</sequence>
<proteinExistence type="predicted"/>
<evidence type="ECO:0000313" key="3">
    <source>
        <dbReference type="Proteomes" id="UP001150830"/>
    </source>
</evidence>
<protein>
    <submittedName>
        <fullName evidence="2">DUF1329 domain-containing protein</fullName>
    </submittedName>
</protein>
<name>A0A9X3EGG8_9GAMM</name>
<dbReference type="RefSeq" id="WP_283174497.1">
    <property type="nucleotide sequence ID" value="NZ_JAPNOA010000039.1"/>
</dbReference>
<dbReference type="Proteomes" id="UP001150830">
    <property type="component" value="Unassembled WGS sequence"/>
</dbReference>
<comment type="caution">
    <text evidence="2">The sequence shown here is derived from an EMBL/GenBank/DDBJ whole genome shotgun (WGS) entry which is preliminary data.</text>
</comment>
<keyword evidence="1" id="KW-0732">Signal</keyword>
<dbReference type="AlphaFoldDB" id="A0A9X3EGG8"/>
<accession>A0A9X3EGG8</accession>
<evidence type="ECO:0000313" key="2">
    <source>
        <dbReference type="EMBL" id="MCY0966289.1"/>
    </source>
</evidence>
<dbReference type="InterPro" id="IPR010752">
    <property type="entry name" value="DUF1329"/>
</dbReference>
<feature type="chain" id="PRO_5040770250" evidence="1">
    <location>
        <begin position="26"/>
        <end position="456"/>
    </location>
</feature>
<evidence type="ECO:0000256" key="1">
    <source>
        <dbReference type="SAM" id="SignalP"/>
    </source>
</evidence>
<dbReference type="Pfam" id="PF07044">
    <property type="entry name" value="DUF1329"/>
    <property type="match status" value="1"/>
</dbReference>
<dbReference type="EMBL" id="JAPNOA010000039">
    <property type="protein sequence ID" value="MCY0966289.1"/>
    <property type="molecule type" value="Genomic_DNA"/>
</dbReference>
<gene>
    <name evidence="2" type="ORF">OUO13_13925</name>
</gene>
<reference evidence="2" key="1">
    <citation type="submission" date="2022-11" db="EMBL/GenBank/DDBJ databases">
        <title>Parathalassolutuus dongxingensis gen. nov., sp. nov., a novel member of family Oceanospirillaceae isolated from a coastal shrimp pond in Guangxi, China.</title>
        <authorList>
            <person name="Chen H."/>
        </authorList>
    </citation>
    <scope>NUCLEOTIDE SEQUENCE</scope>
    <source>
        <strain evidence="2">G-43</strain>
    </source>
</reference>
<keyword evidence="3" id="KW-1185">Reference proteome</keyword>
<feature type="signal peptide" evidence="1">
    <location>
        <begin position="1"/>
        <end position="25"/>
    </location>
</feature>
<organism evidence="2 3">
    <name type="scientific">Parathalassolituus penaei</name>
    <dbReference type="NCBI Taxonomy" id="2997323"/>
    <lineage>
        <taxon>Bacteria</taxon>
        <taxon>Pseudomonadati</taxon>
        <taxon>Pseudomonadota</taxon>
        <taxon>Gammaproteobacteria</taxon>
        <taxon>Oceanospirillales</taxon>
        <taxon>Oceanospirillaceae</taxon>
        <taxon>Parathalassolituus</taxon>
    </lineage>
</organism>
<dbReference type="Gene3D" id="2.50.20.10">
    <property type="entry name" value="Lipoprotein localisation LolA/LolB/LppX"/>
    <property type="match status" value="1"/>
</dbReference>